<protein>
    <submittedName>
        <fullName evidence="2">Uncharacterized protein</fullName>
    </submittedName>
</protein>
<comment type="caution">
    <text evidence="2">The sequence shown here is derived from an EMBL/GenBank/DDBJ whole genome shotgun (WGS) entry which is preliminary data.</text>
</comment>
<geneLocation type="plasmid" evidence="2 3">
    <name>pSros1</name>
</geneLocation>
<keyword evidence="2" id="KW-0614">Plasmid</keyword>
<dbReference type="EMBL" id="AWQX01000399">
    <property type="protein sequence ID" value="EST18047.1"/>
    <property type="molecule type" value="Genomic_DNA"/>
</dbReference>
<reference evidence="2 3" key="1">
    <citation type="journal article" date="2014" name="Genome Announc.">
        <title>Draft Genome Sequence of Streptomyces roseochromogenes subsp. oscitans DS 12.976, Producer of the Aminocoumarin Antibiotic Clorobiocin.</title>
        <authorList>
            <person name="Ruckert C."/>
            <person name="Kalinowski J."/>
            <person name="Heide L."/>
            <person name="Apel A.K."/>
        </authorList>
    </citation>
    <scope>NUCLEOTIDE SEQUENCE [LARGE SCALE GENOMIC DNA]</scope>
    <source>
        <strain evidence="2 3">DS 12.976</strain>
        <plasmid evidence="2">pSros1</plasmid>
    </source>
</reference>
<feature type="compositionally biased region" description="Basic and acidic residues" evidence="1">
    <location>
        <begin position="1"/>
        <end position="19"/>
    </location>
</feature>
<feature type="region of interest" description="Disordered" evidence="1">
    <location>
        <begin position="1"/>
        <end position="20"/>
    </location>
</feature>
<accession>V6JDR8</accession>
<name>V6JDR8_STRRC</name>
<sequence>MFRLSEAAEPHERLDHSEDAGADVQRVTRSLCSEDCTISSDPCGVGFPLPDEGRRQCLVGPGEQQVQLDLVLFGCSAGGLFEVGEQLHGEDADLRQSPRMGQLPEVFDVTAQCVDRPALAFCRAGQQRAEGRVAGDQASCLVQVIGQRERGGSR</sequence>
<evidence type="ECO:0000313" key="3">
    <source>
        <dbReference type="Proteomes" id="UP000017984"/>
    </source>
</evidence>
<gene>
    <name evidence="2" type="ORF">M878_46115</name>
</gene>
<dbReference type="HOGENOM" id="CLU_1703303_0_0_11"/>
<dbReference type="AlphaFoldDB" id="V6JDR8"/>
<keyword evidence="3" id="KW-1185">Reference proteome</keyword>
<evidence type="ECO:0000313" key="2">
    <source>
        <dbReference type="EMBL" id="EST18047.1"/>
    </source>
</evidence>
<organism evidence="2 3">
    <name type="scientific">Streptomyces roseochromogenus subsp. oscitans DS 12.976</name>
    <dbReference type="NCBI Taxonomy" id="1352936"/>
    <lineage>
        <taxon>Bacteria</taxon>
        <taxon>Bacillati</taxon>
        <taxon>Actinomycetota</taxon>
        <taxon>Actinomycetes</taxon>
        <taxon>Kitasatosporales</taxon>
        <taxon>Streptomycetaceae</taxon>
        <taxon>Streptomyces</taxon>
    </lineage>
</organism>
<dbReference type="Proteomes" id="UP000017984">
    <property type="component" value="Plasmid pSros1"/>
</dbReference>
<evidence type="ECO:0000256" key="1">
    <source>
        <dbReference type="SAM" id="MobiDB-lite"/>
    </source>
</evidence>
<proteinExistence type="predicted"/>